<dbReference type="GO" id="GO:0016887">
    <property type="term" value="F:ATP hydrolysis activity"/>
    <property type="evidence" value="ECO:0007669"/>
    <property type="project" value="InterPro"/>
</dbReference>
<dbReference type="SUPFAM" id="SSF52540">
    <property type="entry name" value="P-loop containing nucleoside triphosphate hydrolases"/>
    <property type="match status" value="1"/>
</dbReference>
<evidence type="ECO:0000313" key="8">
    <source>
        <dbReference type="EMBL" id="CAG7598175.1"/>
    </source>
</evidence>
<dbReference type="InterPro" id="IPR027417">
    <property type="entry name" value="P-loop_NTPase"/>
</dbReference>
<keyword evidence="2" id="KW-0547">Nucleotide-binding</keyword>
<organism evidence="8 9">
    <name type="scientific">Hyalomma marginatum</name>
    <dbReference type="NCBI Taxonomy" id="34627"/>
    <lineage>
        <taxon>Eukaryota</taxon>
        <taxon>Metazoa</taxon>
        <taxon>Ecdysozoa</taxon>
        <taxon>Arthropoda</taxon>
        <taxon>Chelicerata</taxon>
        <taxon>Arachnida</taxon>
        <taxon>Acari</taxon>
        <taxon>Parasitiformes</taxon>
        <taxon>Ixodida</taxon>
        <taxon>Ixodoidea</taxon>
        <taxon>Ixodidae</taxon>
        <taxon>Hyalomminae</taxon>
        <taxon>Hyalomma</taxon>
    </lineage>
</organism>
<accession>A0A8S4C527</accession>
<keyword evidence="4 8" id="KW-0067">ATP-binding</keyword>
<evidence type="ECO:0000256" key="6">
    <source>
        <dbReference type="ARBA" id="ARBA00023136"/>
    </source>
</evidence>
<dbReference type="Pfam" id="PF00005">
    <property type="entry name" value="ABC_tran"/>
    <property type="match status" value="1"/>
</dbReference>
<protein>
    <submittedName>
        <fullName evidence="8">Heme ABC exporter ATP-binding protein CcmA</fullName>
    </submittedName>
</protein>
<comment type="caution">
    <text evidence="8">The sequence shown here is derived from an EMBL/GenBank/DDBJ whole genome shotgun (WGS) entry which is preliminary data.</text>
</comment>
<gene>
    <name evidence="8" type="ORF">MHYMCMPASI_00996</name>
</gene>
<dbReference type="PROSITE" id="PS50893">
    <property type="entry name" value="ABC_TRANSPORTER_2"/>
    <property type="match status" value="1"/>
</dbReference>
<evidence type="ECO:0000256" key="3">
    <source>
        <dbReference type="ARBA" id="ARBA00022748"/>
    </source>
</evidence>
<dbReference type="GO" id="GO:0017004">
    <property type="term" value="P:cytochrome complex assembly"/>
    <property type="evidence" value="ECO:0007669"/>
    <property type="project" value="UniProtKB-KW"/>
</dbReference>
<dbReference type="EMBL" id="CAJVAF010000331">
    <property type="protein sequence ID" value="CAG7598175.1"/>
    <property type="molecule type" value="Genomic_DNA"/>
</dbReference>
<keyword evidence="3" id="KW-0201">Cytochrome c-type biogenesis</keyword>
<evidence type="ECO:0000256" key="5">
    <source>
        <dbReference type="ARBA" id="ARBA00022967"/>
    </source>
</evidence>
<dbReference type="PANTHER" id="PTHR43499">
    <property type="entry name" value="ABC TRANSPORTER I FAMILY MEMBER 1"/>
    <property type="match status" value="1"/>
</dbReference>
<dbReference type="Gene3D" id="3.40.50.300">
    <property type="entry name" value="P-loop containing nucleotide triphosphate hydrolases"/>
    <property type="match status" value="1"/>
</dbReference>
<dbReference type="InterPro" id="IPR005895">
    <property type="entry name" value="ABC_transptr_haem_export_CcmA"/>
</dbReference>
<evidence type="ECO:0000313" key="9">
    <source>
        <dbReference type="Proteomes" id="UP000837675"/>
    </source>
</evidence>
<dbReference type="PANTHER" id="PTHR43499:SF1">
    <property type="entry name" value="ABC TRANSPORTER I FAMILY MEMBER 1"/>
    <property type="match status" value="1"/>
</dbReference>
<evidence type="ECO:0000256" key="4">
    <source>
        <dbReference type="ARBA" id="ARBA00022840"/>
    </source>
</evidence>
<name>A0A8S4C527_9ACAR</name>
<proteinExistence type="predicted"/>
<dbReference type="InterPro" id="IPR003439">
    <property type="entry name" value="ABC_transporter-like_ATP-bd"/>
</dbReference>
<dbReference type="AlphaFoldDB" id="A0A8S4C527"/>
<sequence>MLSFENLSIIKNNKKLFNNLGLTIFPGTSLCIHGSNGIGKTSLLRAIANFSQFNGTIYYEDFNIKKIADEYSKLVTYIGHHNAVDSELTVVQNLTFWAKLRNMEHAINASFAVFDLASHAHKKIYHLSQGLARKVELMKLLLTQTIIWILDEPFSNLDKKGSERLMEIIQVRCMNKGIVIFTAQEPCSKDGVINLSLEDYR</sequence>
<evidence type="ECO:0000259" key="7">
    <source>
        <dbReference type="PROSITE" id="PS50893"/>
    </source>
</evidence>
<reference evidence="8" key="1">
    <citation type="submission" date="2021-06" db="EMBL/GenBank/DDBJ databases">
        <authorList>
            <person name="Nardi T."/>
            <person name="Nardi T."/>
        </authorList>
    </citation>
    <scope>NUCLEOTIDE SEQUENCE</scope>
</reference>
<keyword evidence="5" id="KW-1278">Translocase</keyword>
<evidence type="ECO:0000256" key="1">
    <source>
        <dbReference type="ARBA" id="ARBA00022448"/>
    </source>
</evidence>
<feature type="domain" description="ABC transporter" evidence="7">
    <location>
        <begin position="2"/>
        <end position="201"/>
    </location>
</feature>
<dbReference type="NCBIfam" id="TIGR01189">
    <property type="entry name" value="ccmA"/>
    <property type="match status" value="1"/>
</dbReference>
<dbReference type="SMART" id="SM00382">
    <property type="entry name" value="AAA"/>
    <property type="match status" value="1"/>
</dbReference>
<dbReference type="GO" id="GO:0005524">
    <property type="term" value="F:ATP binding"/>
    <property type="evidence" value="ECO:0007669"/>
    <property type="project" value="UniProtKB-KW"/>
</dbReference>
<keyword evidence="6" id="KW-0472">Membrane</keyword>
<dbReference type="Proteomes" id="UP000837675">
    <property type="component" value="Unassembled WGS sequence"/>
</dbReference>
<keyword evidence="1" id="KW-0813">Transport</keyword>
<dbReference type="InterPro" id="IPR003593">
    <property type="entry name" value="AAA+_ATPase"/>
</dbReference>
<evidence type="ECO:0000256" key="2">
    <source>
        <dbReference type="ARBA" id="ARBA00022741"/>
    </source>
</evidence>
<dbReference type="GO" id="GO:0022857">
    <property type="term" value="F:transmembrane transporter activity"/>
    <property type="evidence" value="ECO:0007669"/>
    <property type="project" value="InterPro"/>
</dbReference>
<keyword evidence="9" id="KW-1185">Reference proteome</keyword>